<protein>
    <submittedName>
        <fullName evidence="1">Unnamed protein product</fullName>
    </submittedName>
</protein>
<evidence type="ECO:0000313" key="2">
    <source>
        <dbReference type="Proteomes" id="UP001165064"/>
    </source>
</evidence>
<name>A0ACB5SQL4_AMBMO</name>
<reference evidence="1" key="1">
    <citation type="submission" date="2023-04" db="EMBL/GenBank/DDBJ databases">
        <title>Ambrosiozyma monospora NBRC 10751.</title>
        <authorList>
            <person name="Ichikawa N."/>
            <person name="Sato H."/>
            <person name="Tonouchi N."/>
        </authorList>
    </citation>
    <scope>NUCLEOTIDE SEQUENCE</scope>
    <source>
        <strain evidence="1">NBRC 10751</strain>
    </source>
</reference>
<dbReference type="Proteomes" id="UP001165064">
    <property type="component" value="Unassembled WGS sequence"/>
</dbReference>
<sequence length="247" mass="24828">MKFSTQSILAIVLLSASAMASPEAQPGIIADAVSDVTSHVAGAWETATSKAADAYDDVTSGVHGLATAAKSGYESGKSVAEAAYSSGESVGSAVVASLTSAYKSGQSVGSAAVSAAKASASSSSDHPSSASKVSSSSDGVNGNATPYVLGGALAMGAVLLIHLVKNQFNCFSCREVKDKPKEQAVSRKSDHSDKKVVTTDPAVPVAPAITQLKCTPGKEAATENVGNPSTWSNFTGFTFTWLTSNGG</sequence>
<dbReference type="EMBL" id="BSXS01000001">
    <property type="protein sequence ID" value="GME70065.1"/>
    <property type="molecule type" value="Genomic_DNA"/>
</dbReference>
<keyword evidence="2" id="KW-1185">Reference proteome</keyword>
<evidence type="ECO:0000313" key="1">
    <source>
        <dbReference type="EMBL" id="GME70065.1"/>
    </source>
</evidence>
<proteinExistence type="predicted"/>
<comment type="caution">
    <text evidence="1">The sequence shown here is derived from an EMBL/GenBank/DDBJ whole genome shotgun (WGS) entry which is preliminary data.</text>
</comment>
<organism evidence="1 2">
    <name type="scientific">Ambrosiozyma monospora</name>
    <name type="common">Yeast</name>
    <name type="synonym">Endomycopsis monosporus</name>
    <dbReference type="NCBI Taxonomy" id="43982"/>
    <lineage>
        <taxon>Eukaryota</taxon>
        <taxon>Fungi</taxon>
        <taxon>Dikarya</taxon>
        <taxon>Ascomycota</taxon>
        <taxon>Saccharomycotina</taxon>
        <taxon>Pichiomycetes</taxon>
        <taxon>Pichiales</taxon>
        <taxon>Pichiaceae</taxon>
        <taxon>Ambrosiozyma</taxon>
    </lineage>
</organism>
<gene>
    <name evidence="1" type="ORF">Amon02_000000300</name>
</gene>
<accession>A0ACB5SQL4</accession>